<protein>
    <submittedName>
        <fullName evidence="1">Uncharacterized protein</fullName>
    </submittedName>
</protein>
<dbReference type="AlphaFoldDB" id="A0A540V5R3"/>
<organism evidence="1 2">
    <name type="scientific">Spiribacter salinus</name>
    <dbReference type="NCBI Taxonomy" id="1335746"/>
    <lineage>
        <taxon>Bacteria</taxon>
        <taxon>Pseudomonadati</taxon>
        <taxon>Pseudomonadota</taxon>
        <taxon>Gammaproteobacteria</taxon>
        <taxon>Chromatiales</taxon>
        <taxon>Ectothiorhodospiraceae</taxon>
        <taxon>Spiribacter</taxon>
    </lineage>
</organism>
<gene>
    <name evidence="1" type="ORF">FKY71_19995</name>
</gene>
<evidence type="ECO:0000313" key="1">
    <source>
        <dbReference type="EMBL" id="TQE92110.1"/>
    </source>
</evidence>
<sequence length="74" mass="8632">MDVITYRKGQQQPWEAQDFHPVTLERDGKSVTDWLAERSVQVIPATKKTPAFWMREIRRLSTDRNKRSSPCASV</sequence>
<dbReference type="EMBL" id="VIFK01000670">
    <property type="protein sequence ID" value="TQE92110.1"/>
    <property type="molecule type" value="Genomic_DNA"/>
</dbReference>
<reference evidence="1 2" key="1">
    <citation type="submission" date="2019-06" db="EMBL/GenBank/DDBJ databases">
        <title>Metagenome assembled Genome of Spiribacter salinus SL48-SHIP from the microbial mat of Salt Lake 48 (Novosibirsk region, Russia).</title>
        <authorList>
            <person name="Shipova A."/>
            <person name="Rozanov A.S."/>
            <person name="Bryanskaya A.V."/>
            <person name="Peltek S.E."/>
        </authorList>
    </citation>
    <scope>NUCLEOTIDE SEQUENCE [LARGE SCALE GENOMIC DNA]</scope>
    <source>
        <strain evidence="1">SL48-SHIP-2</strain>
    </source>
</reference>
<name>A0A540V5R3_9GAMM</name>
<evidence type="ECO:0000313" key="2">
    <source>
        <dbReference type="Proteomes" id="UP000315400"/>
    </source>
</evidence>
<proteinExistence type="predicted"/>
<comment type="caution">
    <text evidence="1">The sequence shown here is derived from an EMBL/GenBank/DDBJ whole genome shotgun (WGS) entry which is preliminary data.</text>
</comment>
<accession>A0A540V5R3</accession>
<dbReference type="Proteomes" id="UP000315400">
    <property type="component" value="Unassembled WGS sequence"/>
</dbReference>